<accession>A0A2T6ZDB8</accession>
<organism evidence="1 2">
    <name type="scientific">Tuber borchii</name>
    <name type="common">White truffle</name>
    <dbReference type="NCBI Taxonomy" id="42251"/>
    <lineage>
        <taxon>Eukaryota</taxon>
        <taxon>Fungi</taxon>
        <taxon>Dikarya</taxon>
        <taxon>Ascomycota</taxon>
        <taxon>Pezizomycotina</taxon>
        <taxon>Pezizomycetes</taxon>
        <taxon>Pezizales</taxon>
        <taxon>Tuberaceae</taxon>
        <taxon>Tuber</taxon>
    </lineage>
</organism>
<reference evidence="1 2" key="1">
    <citation type="submission" date="2017-04" db="EMBL/GenBank/DDBJ databases">
        <title>Draft genome sequence of Tuber borchii Vittad., a whitish edible truffle.</title>
        <authorList>
            <consortium name="DOE Joint Genome Institute"/>
            <person name="Murat C."/>
            <person name="Kuo A."/>
            <person name="Barry K.W."/>
            <person name="Clum A."/>
            <person name="Dockter R.B."/>
            <person name="Fauchery L."/>
            <person name="Iotti M."/>
            <person name="Kohler A."/>
            <person name="Labutti K."/>
            <person name="Lindquist E.A."/>
            <person name="Lipzen A."/>
            <person name="Ohm R.A."/>
            <person name="Wang M."/>
            <person name="Grigoriev I.V."/>
            <person name="Zambonelli A."/>
            <person name="Martin F.M."/>
        </authorList>
    </citation>
    <scope>NUCLEOTIDE SEQUENCE [LARGE SCALE GENOMIC DNA]</scope>
    <source>
        <strain evidence="1 2">Tbo3840</strain>
    </source>
</reference>
<keyword evidence="2" id="KW-1185">Reference proteome</keyword>
<comment type="caution">
    <text evidence="1">The sequence shown here is derived from an EMBL/GenBank/DDBJ whole genome shotgun (WGS) entry which is preliminary data.</text>
</comment>
<evidence type="ECO:0000313" key="2">
    <source>
        <dbReference type="Proteomes" id="UP000244722"/>
    </source>
</evidence>
<dbReference type="EMBL" id="NESQ01000374">
    <property type="protein sequence ID" value="PUU73473.1"/>
    <property type="molecule type" value="Genomic_DNA"/>
</dbReference>
<dbReference type="AlphaFoldDB" id="A0A2T6ZDB8"/>
<dbReference type="SUPFAM" id="SSF51197">
    <property type="entry name" value="Clavaminate synthase-like"/>
    <property type="match status" value="1"/>
</dbReference>
<gene>
    <name evidence="1" type="ORF">B9Z19DRAFT_1004396</name>
</gene>
<dbReference type="OrthoDB" id="4505337at2759"/>
<name>A0A2T6ZDB8_TUBBO</name>
<protein>
    <submittedName>
        <fullName evidence="1">Uncharacterized protein</fullName>
    </submittedName>
</protein>
<sequence length="259" mass="29045">MVQSSVSVDNEREDGCTILVPGFHRNIRKWWSRVEARDKAANGLTTCVSKIYTADDEEAFGRFIPTPCPRGGIRITRSDILHGSTRFARLRRRTILPCFIAVSPDYEKLENEECEAWTQLSTCHRVMEAPKRSTSGFGFAYGGPGYRFPPGVLLESSSAIGDALVCARRWDDALVIEELKILLGPNDDRAQQYVQTIRRRLVENYIRAVKAFFEMERQQYGTKSFALCGSLPDSLRDQEGGYTDLWSTDSDSGAVSPGS</sequence>
<evidence type="ECO:0000313" key="1">
    <source>
        <dbReference type="EMBL" id="PUU73473.1"/>
    </source>
</evidence>
<dbReference type="Proteomes" id="UP000244722">
    <property type="component" value="Unassembled WGS sequence"/>
</dbReference>
<proteinExistence type="predicted"/>
<dbReference type="STRING" id="42251.A0A2T6ZDB8"/>
<dbReference type="Gene3D" id="2.60.120.620">
    <property type="entry name" value="q2cbj1_9rhob like domain"/>
    <property type="match status" value="1"/>
</dbReference>